<keyword evidence="3" id="KW-0808">Transferase</keyword>
<evidence type="ECO:0000256" key="2">
    <source>
        <dbReference type="ARBA" id="ARBA00022676"/>
    </source>
</evidence>
<dbReference type="OrthoDB" id="9801954at2"/>
<comment type="caution">
    <text evidence="5">The sequence shown here is derived from an EMBL/GenBank/DDBJ whole genome shotgun (WGS) entry which is preliminary data.</text>
</comment>
<comment type="similarity">
    <text evidence="1">Belongs to the glycosyltransferase 2 family.</text>
</comment>
<dbReference type="Gene3D" id="3.90.550.10">
    <property type="entry name" value="Spore Coat Polysaccharide Biosynthesis Protein SpsA, Chain A"/>
    <property type="match status" value="1"/>
</dbReference>
<name>R8Z500_9GAMM</name>
<dbReference type="PANTHER" id="PTHR43685:SF5">
    <property type="entry name" value="GLYCOSYLTRANSFERASE EPSE-RELATED"/>
    <property type="match status" value="1"/>
</dbReference>
<organism evidence="5 6">
    <name type="scientific">Acinetobacter lactucae</name>
    <dbReference type="NCBI Taxonomy" id="1785128"/>
    <lineage>
        <taxon>Bacteria</taxon>
        <taxon>Pseudomonadati</taxon>
        <taxon>Pseudomonadota</taxon>
        <taxon>Gammaproteobacteria</taxon>
        <taxon>Moraxellales</taxon>
        <taxon>Moraxellaceae</taxon>
        <taxon>Acinetobacter</taxon>
        <taxon>Acinetobacter calcoaceticus/baumannii complex</taxon>
    </lineage>
</organism>
<sequence length="275" mass="31959">MFSVLSSIYHKEHPLHFNSCMESIWDKQTLKPTEIVLIEDGPLTPELDQIIAKWQAKLGKVLRVKKLEQNVGTGKAKNIGLQECTYDIVCIVDTDDIYVPERFEKQIKFLEKNPDVSIVGGQILEFVEDTQNPTGMRNVPLSNEDLRNYAKKQSPFNNMTITYRKSHILEVGGYQHHLWMEDYNLFLRVIAKGHKIQNLPDVLVYARIDNGMHGRRKGFQYIKSEKQLLDLKKQLKLQNPLYANMLFLVRSAFRLLPANLLGKIYNTFLRKDIKK</sequence>
<evidence type="ECO:0000256" key="3">
    <source>
        <dbReference type="ARBA" id="ARBA00022679"/>
    </source>
</evidence>
<evidence type="ECO:0000256" key="1">
    <source>
        <dbReference type="ARBA" id="ARBA00006739"/>
    </source>
</evidence>
<protein>
    <recommendedName>
        <fullName evidence="4">Glycosyltransferase 2-like domain-containing protein</fullName>
    </recommendedName>
</protein>
<evidence type="ECO:0000259" key="4">
    <source>
        <dbReference type="Pfam" id="PF00535"/>
    </source>
</evidence>
<proteinExistence type="inferred from homology"/>
<dbReference type="InterPro" id="IPR050834">
    <property type="entry name" value="Glycosyltransf_2"/>
</dbReference>
<dbReference type="PANTHER" id="PTHR43685">
    <property type="entry name" value="GLYCOSYLTRANSFERASE"/>
    <property type="match status" value="1"/>
</dbReference>
<accession>R8Z500</accession>
<dbReference type="HOGENOM" id="CLU_025996_0_9_6"/>
<dbReference type="EMBL" id="APQO01000004">
    <property type="protein sequence ID" value="EOQ74857.1"/>
    <property type="molecule type" value="Genomic_DNA"/>
</dbReference>
<feature type="domain" description="Glycosyltransferase 2-like" evidence="4">
    <location>
        <begin position="20"/>
        <end position="161"/>
    </location>
</feature>
<gene>
    <name evidence="5" type="ORF">F929_00976</name>
</gene>
<dbReference type="PATRIC" id="fig|1217689.3.peg.959"/>
<evidence type="ECO:0000313" key="5">
    <source>
        <dbReference type="EMBL" id="EOQ74857.1"/>
    </source>
</evidence>
<dbReference type="InterPro" id="IPR001173">
    <property type="entry name" value="Glyco_trans_2-like"/>
</dbReference>
<keyword evidence="2" id="KW-0328">Glycosyltransferase</keyword>
<dbReference type="RefSeq" id="WP_016143975.1">
    <property type="nucleotide sequence ID" value="NZ_KB976991.1"/>
</dbReference>
<dbReference type="Proteomes" id="UP000013986">
    <property type="component" value="Unassembled WGS sequence"/>
</dbReference>
<evidence type="ECO:0000313" key="6">
    <source>
        <dbReference type="Proteomes" id="UP000013986"/>
    </source>
</evidence>
<dbReference type="SUPFAM" id="SSF53448">
    <property type="entry name" value="Nucleotide-diphospho-sugar transferases"/>
    <property type="match status" value="1"/>
</dbReference>
<dbReference type="Pfam" id="PF00535">
    <property type="entry name" value="Glycos_transf_2"/>
    <property type="match status" value="1"/>
</dbReference>
<dbReference type="InterPro" id="IPR029044">
    <property type="entry name" value="Nucleotide-diphossugar_trans"/>
</dbReference>
<reference evidence="5 6" key="1">
    <citation type="submission" date="2013-02" db="EMBL/GenBank/DDBJ databases">
        <title>The Genome Sequence of Acinetobacter pittii ANC 4052.</title>
        <authorList>
            <consortium name="The Broad Institute Genome Sequencing Platform"/>
            <consortium name="The Broad Institute Genome Sequencing Center for Infectious Disease"/>
            <person name="Cerqueira G."/>
            <person name="Feldgarden M."/>
            <person name="Courvalin P."/>
            <person name="Perichon B."/>
            <person name="Grillot-Courvalin C."/>
            <person name="Clermont D."/>
            <person name="Rocha E."/>
            <person name="Yoon E.-J."/>
            <person name="Nemec A."/>
            <person name="Walker B."/>
            <person name="Young S.K."/>
            <person name="Zeng Q."/>
            <person name="Gargeya S."/>
            <person name="Fitzgerald M."/>
            <person name="Haas B."/>
            <person name="Abouelleil A."/>
            <person name="Alvarado L."/>
            <person name="Arachchi H.M."/>
            <person name="Berlin A.M."/>
            <person name="Chapman S.B."/>
            <person name="Dewar J."/>
            <person name="Goldberg J."/>
            <person name="Griggs A."/>
            <person name="Gujja S."/>
            <person name="Hansen M."/>
            <person name="Howarth C."/>
            <person name="Imamovic A."/>
            <person name="Larimer J."/>
            <person name="McCowan C."/>
            <person name="Murphy C."/>
            <person name="Neiman D."/>
            <person name="Pearson M."/>
            <person name="Priest M."/>
            <person name="Roberts A."/>
            <person name="Saif S."/>
            <person name="Shea T."/>
            <person name="Sisk P."/>
            <person name="Sykes S."/>
            <person name="Wortman J."/>
            <person name="Nusbaum C."/>
            <person name="Birren B."/>
        </authorList>
    </citation>
    <scope>NUCLEOTIDE SEQUENCE [LARGE SCALE GENOMIC DNA]</scope>
    <source>
        <strain evidence="5 6">ANC 4052</strain>
    </source>
</reference>
<dbReference type="GO" id="GO:0016757">
    <property type="term" value="F:glycosyltransferase activity"/>
    <property type="evidence" value="ECO:0007669"/>
    <property type="project" value="UniProtKB-KW"/>
</dbReference>
<dbReference type="AlphaFoldDB" id="R8Z500"/>